<sequence>MTLTARKGKFSSLKKGIKPVVKAGKSAVTTSFFPDAEGFPAVVQPISADLDPYVWAETNRDFIESQIRKHAGIVFRNFGLKTPQDFEQFANAIQPGLYGSYGDLPKKEGGKQTYKSTPYPEKKMILYHNESSHLEKWPRKQWFFCEQPSPIGGATPIVDCRRMLDVLPNELVAKIEVKELLYVRNFIKNIDVSWQHFYKKDDKAEVEARLTGAGTEFKWLDNDGLQTKTKTHGVIRHPITGDRSFFNQVQLHHIACLEPEVKDNLIELVGEELLPRHVYFGDGTPISDEEMRIIGEAYETCAVRFDWQQGDVVMLDNMVAAHARDPFEGPRKIVVAMGDMYELDQLKAEQEQADKRQNNT</sequence>
<dbReference type="InterPro" id="IPR042098">
    <property type="entry name" value="TauD-like_sf"/>
</dbReference>
<keyword evidence="2" id="KW-0560">Oxidoreductase</keyword>
<proteinExistence type="predicted"/>
<evidence type="ECO:0000256" key="2">
    <source>
        <dbReference type="ARBA" id="ARBA00023002"/>
    </source>
</evidence>
<protein>
    <submittedName>
        <fullName evidence="5">TauD/TfdA family dioxygenase</fullName>
    </submittedName>
</protein>
<feature type="domain" description="TauD/TfdA-like" evidence="4">
    <location>
        <begin position="52"/>
        <end position="337"/>
    </location>
</feature>
<dbReference type="EMBL" id="JBBMQU010000008">
    <property type="protein sequence ID" value="MEM5550387.1"/>
    <property type="molecule type" value="Genomic_DNA"/>
</dbReference>
<evidence type="ECO:0000259" key="4">
    <source>
        <dbReference type="Pfam" id="PF02668"/>
    </source>
</evidence>
<gene>
    <name evidence="5" type="ORF">WNY63_06560</name>
</gene>
<evidence type="ECO:0000256" key="3">
    <source>
        <dbReference type="ARBA" id="ARBA00023194"/>
    </source>
</evidence>
<dbReference type="Proteomes" id="UP001388366">
    <property type="component" value="Unassembled WGS sequence"/>
</dbReference>
<dbReference type="InterPro" id="IPR003819">
    <property type="entry name" value="TauD/TfdA-like"/>
</dbReference>
<dbReference type="RefSeq" id="WP_342883578.1">
    <property type="nucleotide sequence ID" value="NZ_JBBMQU010000008.1"/>
</dbReference>
<comment type="caution">
    <text evidence="5">The sequence shown here is derived from an EMBL/GenBank/DDBJ whole genome shotgun (WGS) entry which is preliminary data.</text>
</comment>
<evidence type="ECO:0000313" key="6">
    <source>
        <dbReference type="Proteomes" id="UP001388366"/>
    </source>
</evidence>
<dbReference type="Pfam" id="PF02668">
    <property type="entry name" value="TauD"/>
    <property type="match status" value="1"/>
</dbReference>
<accession>A0ABU9U020</accession>
<dbReference type="SUPFAM" id="SSF51197">
    <property type="entry name" value="Clavaminate synthase-like"/>
    <property type="match status" value="1"/>
</dbReference>
<dbReference type="GO" id="GO:0051213">
    <property type="term" value="F:dioxygenase activity"/>
    <property type="evidence" value="ECO:0007669"/>
    <property type="project" value="UniProtKB-KW"/>
</dbReference>
<dbReference type="InterPro" id="IPR050411">
    <property type="entry name" value="AlphaKG_dependent_hydroxylases"/>
</dbReference>
<reference evidence="5 6" key="1">
    <citation type="submission" date="2024-03" db="EMBL/GenBank/DDBJ databases">
        <title>Community enrichment and isolation of bacterial strains for fucoidan degradation.</title>
        <authorList>
            <person name="Sichert A."/>
        </authorList>
    </citation>
    <scope>NUCLEOTIDE SEQUENCE [LARGE SCALE GENOMIC DNA]</scope>
    <source>
        <strain evidence="5 6">AS81</strain>
    </source>
</reference>
<keyword evidence="6" id="KW-1185">Reference proteome</keyword>
<evidence type="ECO:0000256" key="1">
    <source>
        <dbReference type="ARBA" id="ARBA00001954"/>
    </source>
</evidence>
<comment type="cofactor">
    <cofactor evidence="1">
        <name>Fe(2+)</name>
        <dbReference type="ChEBI" id="CHEBI:29033"/>
    </cofactor>
</comment>
<keyword evidence="5" id="KW-0223">Dioxygenase</keyword>
<name>A0ABU9U020_9GAMM</name>
<keyword evidence="3" id="KW-0045">Antibiotic biosynthesis</keyword>
<dbReference type="PANTHER" id="PTHR10696">
    <property type="entry name" value="GAMMA-BUTYROBETAINE HYDROXYLASE-RELATED"/>
    <property type="match status" value="1"/>
</dbReference>
<dbReference type="Gene3D" id="3.60.130.10">
    <property type="entry name" value="Clavaminate synthase-like"/>
    <property type="match status" value="1"/>
</dbReference>
<evidence type="ECO:0000313" key="5">
    <source>
        <dbReference type="EMBL" id="MEM5550387.1"/>
    </source>
</evidence>
<dbReference type="PANTHER" id="PTHR10696:SF56">
    <property type="entry name" value="TAUD_TFDA-LIKE DOMAIN-CONTAINING PROTEIN"/>
    <property type="match status" value="1"/>
</dbReference>
<organism evidence="5 6">
    <name type="scientific">Pseudoalteromonas neustonica</name>
    <dbReference type="NCBI Taxonomy" id="1840331"/>
    <lineage>
        <taxon>Bacteria</taxon>
        <taxon>Pseudomonadati</taxon>
        <taxon>Pseudomonadota</taxon>
        <taxon>Gammaproteobacteria</taxon>
        <taxon>Alteromonadales</taxon>
        <taxon>Pseudoalteromonadaceae</taxon>
        <taxon>Pseudoalteromonas</taxon>
    </lineage>
</organism>